<dbReference type="AlphaFoldDB" id="A0A3M7R9Q4"/>
<protein>
    <submittedName>
        <fullName evidence="2">Uncharacterized protein</fullName>
    </submittedName>
</protein>
<reference evidence="2 3" key="1">
    <citation type="journal article" date="2018" name="Sci. Rep.">
        <title>Genomic signatures of local adaptation to the degree of environmental predictability in rotifers.</title>
        <authorList>
            <person name="Franch-Gras L."/>
            <person name="Hahn C."/>
            <person name="Garcia-Roger E.M."/>
            <person name="Carmona M.J."/>
            <person name="Serra M."/>
            <person name="Gomez A."/>
        </authorList>
    </citation>
    <scope>NUCLEOTIDE SEQUENCE [LARGE SCALE GENOMIC DNA]</scope>
    <source>
        <strain evidence="2">HYR1</strain>
    </source>
</reference>
<evidence type="ECO:0000256" key="1">
    <source>
        <dbReference type="SAM" id="MobiDB-lite"/>
    </source>
</evidence>
<evidence type="ECO:0000313" key="2">
    <source>
        <dbReference type="EMBL" id="RNA19975.1"/>
    </source>
</evidence>
<proteinExistence type="predicted"/>
<name>A0A3M7R9Q4_BRAPC</name>
<accession>A0A3M7R9Q4</accession>
<gene>
    <name evidence="2" type="ORF">BpHYR1_051515</name>
</gene>
<feature type="region of interest" description="Disordered" evidence="1">
    <location>
        <begin position="1"/>
        <end position="58"/>
    </location>
</feature>
<comment type="caution">
    <text evidence="2">The sequence shown here is derived from an EMBL/GenBank/DDBJ whole genome shotgun (WGS) entry which is preliminary data.</text>
</comment>
<dbReference type="Proteomes" id="UP000276133">
    <property type="component" value="Unassembled WGS sequence"/>
</dbReference>
<evidence type="ECO:0000313" key="3">
    <source>
        <dbReference type="Proteomes" id="UP000276133"/>
    </source>
</evidence>
<sequence>MNKNFARTKGCLQKPARHSSIVPETHSLSRSSPNSAHQKKKKENYHHQQQQKQRFQNRTSPIEVKFNYELFALFTKKKIVCY</sequence>
<feature type="compositionally biased region" description="Polar residues" evidence="1">
    <location>
        <begin position="26"/>
        <end position="36"/>
    </location>
</feature>
<organism evidence="2 3">
    <name type="scientific">Brachionus plicatilis</name>
    <name type="common">Marine rotifer</name>
    <name type="synonym">Brachionus muelleri</name>
    <dbReference type="NCBI Taxonomy" id="10195"/>
    <lineage>
        <taxon>Eukaryota</taxon>
        <taxon>Metazoa</taxon>
        <taxon>Spiralia</taxon>
        <taxon>Gnathifera</taxon>
        <taxon>Rotifera</taxon>
        <taxon>Eurotatoria</taxon>
        <taxon>Monogononta</taxon>
        <taxon>Pseudotrocha</taxon>
        <taxon>Ploima</taxon>
        <taxon>Brachionidae</taxon>
        <taxon>Brachionus</taxon>
    </lineage>
</organism>
<dbReference type="EMBL" id="REGN01003934">
    <property type="protein sequence ID" value="RNA19975.1"/>
    <property type="molecule type" value="Genomic_DNA"/>
</dbReference>
<keyword evidence="3" id="KW-1185">Reference proteome</keyword>